<accession>A0A6C0I8F9</accession>
<name>A0A6C0I8F9_9ZZZZ</name>
<sequence>MYKTDFIVKYNTIENELLQLLDKREETPLEEDDDYKYTKTDISYICDKLYRDELISVFDAESLEDPKMDTGMQLLFERLLKYDMFNLFLLDVGKQFMDKSNAKTEEELLHLKRNSDYLIFITMFSQQVFYMTHQWICNLLLNDTFGSELMDEIKAKILTVILYS</sequence>
<proteinExistence type="predicted"/>
<evidence type="ECO:0000313" key="1">
    <source>
        <dbReference type="EMBL" id="QHT88616.1"/>
    </source>
</evidence>
<dbReference type="AlphaFoldDB" id="A0A6C0I8F9"/>
<organism evidence="1">
    <name type="scientific">viral metagenome</name>
    <dbReference type="NCBI Taxonomy" id="1070528"/>
    <lineage>
        <taxon>unclassified sequences</taxon>
        <taxon>metagenomes</taxon>
        <taxon>organismal metagenomes</taxon>
    </lineage>
</organism>
<reference evidence="1" key="1">
    <citation type="journal article" date="2020" name="Nature">
        <title>Giant virus diversity and host interactions through global metagenomics.</title>
        <authorList>
            <person name="Schulz F."/>
            <person name="Roux S."/>
            <person name="Paez-Espino D."/>
            <person name="Jungbluth S."/>
            <person name="Walsh D.A."/>
            <person name="Denef V.J."/>
            <person name="McMahon K.D."/>
            <person name="Konstantinidis K.T."/>
            <person name="Eloe-Fadrosh E.A."/>
            <person name="Kyrpides N.C."/>
            <person name="Woyke T."/>
        </authorList>
    </citation>
    <scope>NUCLEOTIDE SEQUENCE</scope>
    <source>
        <strain evidence="1">GVMAG-M-3300023184-51</strain>
    </source>
</reference>
<dbReference type="EMBL" id="MN740120">
    <property type="protein sequence ID" value="QHT88616.1"/>
    <property type="molecule type" value="Genomic_DNA"/>
</dbReference>
<protein>
    <submittedName>
        <fullName evidence="1">Uncharacterized protein</fullName>
    </submittedName>
</protein>